<evidence type="ECO:0000313" key="3">
    <source>
        <dbReference type="Proteomes" id="UP001159363"/>
    </source>
</evidence>
<dbReference type="Proteomes" id="UP001159363">
    <property type="component" value="Chromosome 8"/>
</dbReference>
<feature type="domain" description="HAT C-terminal dimerisation" evidence="1">
    <location>
        <begin position="54"/>
        <end position="120"/>
    </location>
</feature>
<protein>
    <recommendedName>
        <fullName evidence="1">HAT C-terminal dimerisation domain-containing protein</fullName>
    </recommendedName>
</protein>
<sequence>MHQVTNLLRRGVSAVLMSVACRQLLVSAYPTVPWSLSLLRGVTFDHRQAPAATKKIKPLVLWVSLQKSTYHAILNLAHQLHSAVASSACIECLFSTFGYVHSSVRNWLGTEKAAKLVTVFRALNNKNIT</sequence>
<comment type="caution">
    <text evidence="2">The sequence shown here is derived from an EMBL/GenBank/DDBJ whole genome shotgun (WGS) entry which is preliminary data.</text>
</comment>
<reference evidence="2 3" key="1">
    <citation type="submission" date="2023-02" db="EMBL/GenBank/DDBJ databases">
        <title>LHISI_Scaffold_Assembly.</title>
        <authorList>
            <person name="Stuart O.P."/>
            <person name="Cleave R."/>
            <person name="Magrath M.J.L."/>
            <person name="Mikheyev A.S."/>
        </authorList>
    </citation>
    <scope>NUCLEOTIDE SEQUENCE [LARGE SCALE GENOMIC DNA]</scope>
    <source>
        <strain evidence="2">Daus_M_001</strain>
        <tissue evidence="2">Leg muscle</tissue>
    </source>
</reference>
<dbReference type="InterPro" id="IPR012337">
    <property type="entry name" value="RNaseH-like_sf"/>
</dbReference>
<dbReference type="EMBL" id="JARBHB010000009">
    <property type="protein sequence ID" value="KAJ8875523.1"/>
    <property type="molecule type" value="Genomic_DNA"/>
</dbReference>
<proteinExistence type="predicted"/>
<organism evidence="2 3">
    <name type="scientific">Dryococelus australis</name>
    <dbReference type="NCBI Taxonomy" id="614101"/>
    <lineage>
        <taxon>Eukaryota</taxon>
        <taxon>Metazoa</taxon>
        <taxon>Ecdysozoa</taxon>
        <taxon>Arthropoda</taxon>
        <taxon>Hexapoda</taxon>
        <taxon>Insecta</taxon>
        <taxon>Pterygota</taxon>
        <taxon>Neoptera</taxon>
        <taxon>Polyneoptera</taxon>
        <taxon>Phasmatodea</taxon>
        <taxon>Verophasmatodea</taxon>
        <taxon>Anareolatae</taxon>
        <taxon>Phasmatidae</taxon>
        <taxon>Eurycanthinae</taxon>
        <taxon>Dryococelus</taxon>
    </lineage>
</organism>
<name>A0ABQ9GU46_9NEOP</name>
<gene>
    <name evidence="2" type="ORF">PR048_023418</name>
</gene>
<dbReference type="Pfam" id="PF05699">
    <property type="entry name" value="Dimer_Tnp_hAT"/>
    <property type="match status" value="1"/>
</dbReference>
<dbReference type="InterPro" id="IPR008906">
    <property type="entry name" value="HATC_C_dom"/>
</dbReference>
<accession>A0ABQ9GU46</accession>
<keyword evidence="3" id="KW-1185">Reference proteome</keyword>
<evidence type="ECO:0000259" key="1">
    <source>
        <dbReference type="Pfam" id="PF05699"/>
    </source>
</evidence>
<dbReference type="SUPFAM" id="SSF53098">
    <property type="entry name" value="Ribonuclease H-like"/>
    <property type="match status" value="1"/>
</dbReference>
<evidence type="ECO:0000313" key="2">
    <source>
        <dbReference type="EMBL" id="KAJ8875523.1"/>
    </source>
</evidence>